<evidence type="ECO:0000313" key="4">
    <source>
        <dbReference type="EMBL" id="TLP38530.1"/>
    </source>
</evidence>
<evidence type="ECO:0008006" key="6">
    <source>
        <dbReference type="Google" id="ProtNLM"/>
    </source>
</evidence>
<dbReference type="InterPro" id="IPR043129">
    <property type="entry name" value="ATPase_NBD"/>
</dbReference>
<dbReference type="PANTHER" id="PTHR34847:SF1">
    <property type="entry name" value="NODULATION PROTEIN U"/>
    <property type="match status" value="1"/>
</dbReference>
<dbReference type="SUPFAM" id="SSF53067">
    <property type="entry name" value="Actin-like ATPase domain"/>
    <property type="match status" value="1"/>
</dbReference>
<feature type="domain" description="Carbamoyltransferase C-terminal" evidence="3">
    <location>
        <begin position="437"/>
        <end position="606"/>
    </location>
</feature>
<dbReference type="InterPro" id="IPR003696">
    <property type="entry name" value="Carbtransf_dom"/>
</dbReference>
<comment type="similarity">
    <text evidence="1">Belongs to the NodU/CmcH family.</text>
</comment>
<organism evidence="4 5">
    <name type="scientific">Arcobacter arenosus</name>
    <dbReference type="NCBI Taxonomy" id="2576037"/>
    <lineage>
        <taxon>Bacteria</taxon>
        <taxon>Pseudomonadati</taxon>
        <taxon>Campylobacterota</taxon>
        <taxon>Epsilonproteobacteria</taxon>
        <taxon>Campylobacterales</taxon>
        <taxon>Arcobacteraceae</taxon>
        <taxon>Arcobacter</taxon>
    </lineage>
</organism>
<dbReference type="InterPro" id="IPR038152">
    <property type="entry name" value="Carbam_trans_C_sf"/>
</dbReference>
<sequence length="611" mass="71095">MKLYIGMKFFGHDTNVVVICPEKNYIFAISTERVTRYKHDTIYPIKILENIFEYTKLEKSLIKNIVFCLAEKDYAKKLNFSNWYEYETALREFYNLKYKGELVRKHNSFKLLSLDEQELIYNQSYAGKKLFEIKKSQQKNAVTISEEVSKYINKIFDLSLNEIEYFDHHKSHALGSFVLSPYEHAIAITFDGAGDGYFSKVFLCSKDKFEYKVGSKRKNFYLDDIDCGNSLGNIYEYFTLKLGFHRFSEEGKVEALAAYGNFDNEIFYKLKECLLFDRSNLTLDIDQKLLYKYFNKLAFDDYLIKFSKVDIAAAVQKFLEISIVNYISSIVKKYKIKNIVLSGGVFANVIVNMRIFEEVTNNIYIIPAMSDDGLGLGSICLKLLEETKLEENISWIRKYNTQYLGTSYSKEEIISVLKNTANIFYKDLGKDWMKKTAEYIHNDEVGAIFHGKMEWGPRALGNRSILGNPLNKNSINKLNVEVKNRPFYQPFCPSIMIDERERLFENSYINKDMTCAFIMKEEFIDKIPCAVHIDNTARVQFVTHESNPNYYKILSEFKNLTGYGVLLNTSFNKHGRTIIESPQDAIDDFLDTGLNFLMIEGIEVRKLKSEN</sequence>
<evidence type="ECO:0000256" key="1">
    <source>
        <dbReference type="ARBA" id="ARBA00006129"/>
    </source>
</evidence>
<dbReference type="Gene3D" id="3.30.420.40">
    <property type="match status" value="1"/>
</dbReference>
<comment type="caution">
    <text evidence="4">The sequence shown here is derived from an EMBL/GenBank/DDBJ whole genome shotgun (WGS) entry which is preliminary data.</text>
</comment>
<dbReference type="OrthoDB" id="9780777at2"/>
<dbReference type="InterPro" id="IPR051338">
    <property type="entry name" value="NodU/CmcH_Carbamoyltrnsfr"/>
</dbReference>
<dbReference type="PANTHER" id="PTHR34847">
    <property type="entry name" value="NODULATION PROTEIN U"/>
    <property type="match status" value="1"/>
</dbReference>
<dbReference type="InterPro" id="IPR031730">
    <property type="entry name" value="Carbam_trans_C"/>
</dbReference>
<dbReference type="RefSeq" id="WP_138152525.1">
    <property type="nucleotide sequence ID" value="NZ_VANU01000003.1"/>
</dbReference>
<dbReference type="AlphaFoldDB" id="A0A5R8Y1H0"/>
<protein>
    <recommendedName>
        <fullName evidence="6">Carbamoyltransferase</fullName>
    </recommendedName>
</protein>
<proteinExistence type="inferred from homology"/>
<gene>
    <name evidence="4" type="ORF">FDK22_08705</name>
</gene>
<evidence type="ECO:0000259" key="3">
    <source>
        <dbReference type="Pfam" id="PF16861"/>
    </source>
</evidence>
<dbReference type="GO" id="GO:0003824">
    <property type="term" value="F:catalytic activity"/>
    <property type="evidence" value="ECO:0007669"/>
    <property type="project" value="InterPro"/>
</dbReference>
<dbReference type="Gene3D" id="3.90.870.20">
    <property type="entry name" value="Carbamoyltransferase, C-terminal domain"/>
    <property type="match status" value="1"/>
</dbReference>
<dbReference type="Proteomes" id="UP000308901">
    <property type="component" value="Unassembled WGS sequence"/>
</dbReference>
<accession>A0A5R8Y1H0</accession>
<evidence type="ECO:0000259" key="2">
    <source>
        <dbReference type="Pfam" id="PF02543"/>
    </source>
</evidence>
<name>A0A5R8Y1H0_9BACT</name>
<dbReference type="CDD" id="cd24100">
    <property type="entry name" value="ASKHA_NBD_MJ1051-like_N"/>
    <property type="match status" value="1"/>
</dbReference>
<dbReference type="EMBL" id="VANU01000003">
    <property type="protein sequence ID" value="TLP38530.1"/>
    <property type="molecule type" value="Genomic_DNA"/>
</dbReference>
<evidence type="ECO:0000313" key="5">
    <source>
        <dbReference type="Proteomes" id="UP000308901"/>
    </source>
</evidence>
<feature type="domain" description="Carbamoyltransferase" evidence="2">
    <location>
        <begin position="5"/>
        <end position="380"/>
    </location>
</feature>
<dbReference type="Pfam" id="PF16861">
    <property type="entry name" value="Carbam_trans_C"/>
    <property type="match status" value="1"/>
</dbReference>
<dbReference type="Pfam" id="PF02543">
    <property type="entry name" value="Carbam_trans_N"/>
    <property type="match status" value="1"/>
</dbReference>
<reference evidence="4 5" key="1">
    <citation type="submission" date="2019-05" db="EMBL/GenBank/DDBJ databases">
        <title>Arcobacter sp. nov., isolated from sea sediment.</title>
        <authorList>
            <person name="Kim W."/>
        </authorList>
    </citation>
    <scope>NUCLEOTIDE SEQUENCE [LARGE SCALE GENOMIC DNA]</scope>
    <source>
        <strain evidence="4 5">CAU 1517</strain>
    </source>
</reference>
<keyword evidence="5" id="KW-1185">Reference proteome</keyword>